<dbReference type="InterPro" id="IPR032710">
    <property type="entry name" value="NTF2-like_dom_sf"/>
</dbReference>
<dbReference type="Proteomes" id="UP000290433">
    <property type="component" value="Unassembled WGS sequence"/>
</dbReference>
<dbReference type="InterPro" id="IPR027843">
    <property type="entry name" value="DUF4440"/>
</dbReference>
<dbReference type="Pfam" id="PF14534">
    <property type="entry name" value="DUF4440"/>
    <property type="match status" value="1"/>
</dbReference>
<comment type="caution">
    <text evidence="2">The sequence shown here is derived from an EMBL/GenBank/DDBJ whole genome shotgun (WGS) entry which is preliminary data.</text>
</comment>
<proteinExistence type="predicted"/>
<dbReference type="EMBL" id="JUIV01000001">
    <property type="protein sequence ID" value="RYJ40793.1"/>
    <property type="molecule type" value="Genomic_DNA"/>
</dbReference>
<name>A0A444W4S7_9FLAO</name>
<evidence type="ECO:0000313" key="3">
    <source>
        <dbReference type="Proteomes" id="UP000290433"/>
    </source>
</evidence>
<accession>A0A444W4S7</accession>
<feature type="domain" description="DUF4440" evidence="1">
    <location>
        <begin position="40"/>
        <end position="148"/>
    </location>
</feature>
<dbReference type="SUPFAM" id="SSF54427">
    <property type="entry name" value="NTF2-like"/>
    <property type="match status" value="1"/>
</dbReference>
<evidence type="ECO:0000313" key="2">
    <source>
        <dbReference type="EMBL" id="RYJ40793.1"/>
    </source>
</evidence>
<evidence type="ECO:0000259" key="1">
    <source>
        <dbReference type="Pfam" id="PF14534"/>
    </source>
</evidence>
<dbReference type="OrthoDB" id="9814425at2"/>
<dbReference type="RefSeq" id="WP_129745333.1">
    <property type="nucleotide sequence ID" value="NZ_JUIV01000001.1"/>
</dbReference>
<dbReference type="AlphaFoldDB" id="A0A444W4S7"/>
<reference evidence="2 3" key="1">
    <citation type="submission" date="2014-12" db="EMBL/GenBank/DDBJ databases">
        <title>Genome sequence of Flavobacterium anhuiense RCM74.</title>
        <authorList>
            <person name="Kim J.F."/>
            <person name="Song J.Y."/>
            <person name="Kwak M.-J."/>
            <person name="Lee S.-W."/>
        </authorList>
    </citation>
    <scope>NUCLEOTIDE SEQUENCE [LARGE SCALE GENOMIC DNA]</scope>
    <source>
        <strain evidence="2 3">RCM74</strain>
    </source>
</reference>
<dbReference type="Gene3D" id="3.10.450.50">
    <property type="match status" value="1"/>
</dbReference>
<sequence>MKNYVLGTILKLILFAIVLNSCNSTSKKETANLDEAKKAIKASNAIYFDSFKNNDPSIFIERYADDASILLPNAPQIYGKEGAAKFFRKAYDEYGLRGGKFITTAVYGDGVEYVTEEGLWQSLNSKGELMDDGKFLVLWKKTPKGWKMFRDSFSSNREAK</sequence>
<organism evidence="2 3">
    <name type="scientific">Flavobacterium anhuiense</name>
    <dbReference type="NCBI Taxonomy" id="459526"/>
    <lineage>
        <taxon>Bacteria</taxon>
        <taxon>Pseudomonadati</taxon>
        <taxon>Bacteroidota</taxon>
        <taxon>Flavobacteriia</taxon>
        <taxon>Flavobacteriales</taxon>
        <taxon>Flavobacteriaceae</taxon>
        <taxon>Flavobacterium</taxon>
    </lineage>
</organism>
<protein>
    <recommendedName>
        <fullName evidence="1">DUF4440 domain-containing protein</fullName>
    </recommendedName>
</protein>
<gene>
    <name evidence="2" type="ORF">NU08_0230</name>
</gene>